<gene>
    <name evidence="4" type="ORF">V6N11_083988</name>
</gene>
<dbReference type="Proteomes" id="UP001396334">
    <property type="component" value="Unassembled WGS sequence"/>
</dbReference>
<sequence length="337" mass="37959">MGSQKVGESESLHRRDKELRCWEVRKLASPDGKSESLRRRVEISVFVDNVSKRIHNITLKEAFQVYGEVLDVYVAYNNPKRLGKRTTFAFVRFKGVDGARRAINEERARRTVHVRDTRSFKEVLLGVERSHAETESARGIRANPRWLSEGETIVWLSENDRLHGKGGSKGEMHPISFQSSEMMWRGMCLVGTIKEVGNEASPKAIYGSPNREGVSVSRTSLEEGHDKCPRVEIQDESENLALFDVPIIPGPSQPISRNWVEFGPSADLNPIGSSLVQVISHESRLQEIQVEIDDVVAHLENGLEYPGSEVPRVSKGGAKPLNQTDKALRQKEREERL</sequence>
<dbReference type="InterPro" id="IPR000504">
    <property type="entry name" value="RRM_dom"/>
</dbReference>
<protein>
    <recommendedName>
        <fullName evidence="3">RRM domain-containing protein</fullName>
    </recommendedName>
</protein>
<keyword evidence="5" id="KW-1185">Reference proteome</keyword>
<accession>A0ABR2QD61</accession>
<feature type="domain" description="RRM" evidence="3">
    <location>
        <begin position="43"/>
        <end position="119"/>
    </location>
</feature>
<proteinExistence type="predicted"/>
<reference evidence="4 5" key="1">
    <citation type="journal article" date="2024" name="G3 (Bethesda)">
        <title>Genome assembly of Hibiscus sabdariffa L. provides insights into metabolisms of medicinal natural products.</title>
        <authorList>
            <person name="Kim T."/>
        </authorList>
    </citation>
    <scope>NUCLEOTIDE SEQUENCE [LARGE SCALE GENOMIC DNA]</scope>
    <source>
        <strain evidence="4">TK-2024</strain>
        <tissue evidence="4">Old leaves</tissue>
    </source>
</reference>
<evidence type="ECO:0000259" key="3">
    <source>
        <dbReference type="PROSITE" id="PS50102"/>
    </source>
</evidence>
<dbReference type="CDD" id="cd00590">
    <property type="entry name" value="RRM_SF"/>
    <property type="match status" value="1"/>
</dbReference>
<evidence type="ECO:0000256" key="1">
    <source>
        <dbReference type="PROSITE-ProRule" id="PRU00176"/>
    </source>
</evidence>
<feature type="compositionally biased region" description="Basic and acidic residues" evidence="2">
    <location>
        <begin position="326"/>
        <end position="337"/>
    </location>
</feature>
<evidence type="ECO:0000313" key="5">
    <source>
        <dbReference type="Proteomes" id="UP001396334"/>
    </source>
</evidence>
<comment type="caution">
    <text evidence="4">The sequence shown here is derived from an EMBL/GenBank/DDBJ whole genome shotgun (WGS) entry which is preliminary data.</text>
</comment>
<dbReference type="InterPro" id="IPR012677">
    <property type="entry name" value="Nucleotide-bd_a/b_plait_sf"/>
</dbReference>
<keyword evidence="1" id="KW-0694">RNA-binding</keyword>
<evidence type="ECO:0000256" key="2">
    <source>
        <dbReference type="SAM" id="MobiDB-lite"/>
    </source>
</evidence>
<dbReference type="PROSITE" id="PS50102">
    <property type="entry name" value="RRM"/>
    <property type="match status" value="1"/>
</dbReference>
<evidence type="ECO:0000313" key="4">
    <source>
        <dbReference type="EMBL" id="KAK8998601.1"/>
    </source>
</evidence>
<dbReference type="Gene3D" id="3.30.70.330">
    <property type="match status" value="1"/>
</dbReference>
<name>A0ABR2QD61_9ROSI</name>
<feature type="region of interest" description="Disordered" evidence="2">
    <location>
        <begin position="306"/>
        <end position="337"/>
    </location>
</feature>
<organism evidence="4 5">
    <name type="scientific">Hibiscus sabdariffa</name>
    <name type="common">roselle</name>
    <dbReference type="NCBI Taxonomy" id="183260"/>
    <lineage>
        <taxon>Eukaryota</taxon>
        <taxon>Viridiplantae</taxon>
        <taxon>Streptophyta</taxon>
        <taxon>Embryophyta</taxon>
        <taxon>Tracheophyta</taxon>
        <taxon>Spermatophyta</taxon>
        <taxon>Magnoliopsida</taxon>
        <taxon>eudicotyledons</taxon>
        <taxon>Gunneridae</taxon>
        <taxon>Pentapetalae</taxon>
        <taxon>rosids</taxon>
        <taxon>malvids</taxon>
        <taxon>Malvales</taxon>
        <taxon>Malvaceae</taxon>
        <taxon>Malvoideae</taxon>
        <taxon>Hibiscus</taxon>
    </lineage>
</organism>
<dbReference type="SUPFAM" id="SSF54928">
    <property type="entry name" value="RNA-binding domain, RBD"/>
    <property type="match status" value="1"/>
</dbReference>
<dbReference type="SMART" id="SM00360">
    <property type="entry name" value="RRM"/>
    <property type="match status" value="1"/>
</dbReference>
<dbReference type="Pfam" id="PF00076">
    <property type="entry name" value="RRM_1"/>
    <property type="match status" value="1"/>
</dbReference>
<dbReference type="InterPro" id="IPR035979">
    <property type="entry name" value="RBD_domain_sf"/>
</dbReference>
<dbReference type="EMBL" id="JBBPBN010000041">
    <property type="protein sequence ID" value="KAK8998601.1"/>
    <property type="molecule type" value="Genomic_DNA"/>
</dbReference>